<proteinExistence type="predicted"/>
<sequence>MSNIGVWEDAEPGVKRKILQPGASLMMMEVHFEAGAEGYEHAHPHEQMSYCLRGRVEFTIEGKKTVIAQGEHIVIPMGARHGAKALEASALLDCFTPLRADLIKY</sequence>
<evidence type="ECO:0000313" key="4">
    <source>
        <dbReference type="Proteomes" id="UP000187172"/>
    </source>
</evidence>
<dbReference type="AlphaFoldDB" id="A0A1R1EAM6"/>
<dbReference type="InterPro" id="IPR052535">
    <property type="entry name" value="Bacilysin_H2HPP_isomerase"/>
</dbReference>
<keyword evidence="2" id="KW-0560">Oxidoreductase</keyword>
<dbReference type="SUPFAM" id="SSF51182">
    <property type="entry name" value="RmlC-like cupins"/>
    <property type="match status" value="1"/>
</dbReference>
<evidence type="ECO:0000313" key="5">
    <source>
        <dbReference type="Proteomes" id="UP000517523"/>
    </source>
</evidence>
<reference evidence="2 5" key="2">
    <citation type="submission" date="2020-08" db="EMBL/GenBank/DDBJ databases">
        <title>Genomic Encyclopedia of Type Strains, Phase III (KMG-III): the genomes of soil and plant-associated and newly described type strains.</title>
        <authorList>
            <person name="Whitman W."/>
        </authorList>
    </citation>
    <scope>NUCLEOTIDE SEQUENCE [LARGE SCALE GENOMIC DNA]</scope>
    <source>
        <strain evidence="2 5">CECT 5831</strain>
    </source>
</reference>
<evidence type="ECO:0000313" key="3">
    <source>
        <dbReference type="EMBL" id="OMF48876.1"/>
    </source>
</evidence>
<keyword evidence="4" id="KW-1185">Reference proteome</keyword>
<dbReference type="EMBL" id="MRTP01000015">
    <property type="protein sequence ID" value="OMF48876.1"/>
    <property type="molecule type" value="Genomic_DNA"/>
</dbReference>
<reference evidence="3 4" key="1">
    <citation type="submission" date="2016-11" db="EMBL/GenBank/DDBJ databases">
        <title>Paenibacillus species isolates.</title>
        <authorList>
            <person name="Beno S.M."/>
        </authorList>
    </citation>
    <scope>NUCLEOTIDE SEQUENCE [LARGE SCALE GENOMIC DNA]</scope>
    <source>
        <strain evidence="3 4">FSL R5-0378</strain>
    </source>
</reference>
<organism evidence="3 4">
    <name type="scientific">Paenibacillus rhizosphaerae</name>
    <dbReference type="NCBI Taxonomy" id="297318"/>
    <lineage>
        <taxon>Bacteria</taxon>
        <taxon>Bacillati</taxon>
        <taxon>Bacillota</taxon>
        <taxon>Bacilli</taxon>
        <taxon>Bacillales</taxon>
        <taxon>Paenibacillaceae</taxon>
        <taxon>Paenibacillus</taxon>
    </lineage>
</organism>
<dbReference type="PANTHER" id="PTHR40112:SF1">
    <property type="entry name" value="H2HPP ISOMERASE"/>
    <property type="match status" value="1"/>
</dbReference>
<dbReference type="Pfam" id="PF07883">
    <property type="entry name" value="Cupin_2"/>
    <property type="match status" value="1"/>
</dbReference>
<dbReference type="Proteomes" id="UP000517523">
    <property type="component" value="Unassembled WGS sequence"/>
</dbReference>
<dbReference type="PIRSF" id="PIRSF029883">
    <property type="entry name" value="KdgF"/>
    <property type="match status" value="1"/>
</dbReference>
<dbReference type="EMBL" id="JACHXJ010000006">
    <property type="protein sequence ID" value="MBB3131059.1"/>
    <property type="molecule type" value="Genomic_DNA"/>
</dbReference>
<dbReference type="GO" id="GO:0051213">
    <property type="term" value="F:dioxygenase activity"/>
    <property type="evidence" value="ECO:0007669"/>
    <property type="project" value="UniProtKB-KW"/>
</dbReference>
<dbReference type="CDD" id="cd02238">
    <property type="entry name" value="cupin_KdgF"/>
    <property type="match status" value="1"/>
</dbReference>
<evidence type="ECO:0000313" key="2">
    <source>
        <dbReference type="EMBL" id="MBB3131059.1"/>
    </source>
</evidence>
<keyword evidence="2" id="KW-0223">Dioxygenase</keyword>
<dbReference type="PANTHER" id="PTHR40112">
    <property type="entry name" value="H2HPP ISOMERASE"/>
    <property type="match status" value="1"/>
</dbReference>
<dbReference type="InterPro" id="IPR013096">
    <property type="entry name" value="Cupin_2"/>
</dbReference>
<gene>
    <name evidence="3" type="ORF">BK138_30320</name>
    <name evidence="2" type="ORF">FHS19_005779</name>
</gene>
<dbReference type="Proteomes" id="UP000187172">
    <property type="component" value="Unassembled WGS sequence"/>
</dbReference>
<name>A0A1R1EAM6_9BACL</name>
<evidence type="ECO:0000259" key="1">
    <source>
        <dbReference type="Pfam" id="PF07883"/>
    </source>
</evidence>
<dbReference type="InterPro" id="IPR014710">
    <property type="entry name" value="RmlC-like_jellyroll"/>
</dbReference>
<accession>A0A1R1EAM6</accession>
<feature type="domain" description="Cupin type-2" evidence="1">
    <location>
        <begin position="29"/>
        <end position="86"/>
    </location>
</feature>
<dbReference type="Gene3D" id="2.60.120.10">
    <property type="entry name" value="Jelly Rolls"/>
    <property type="match status" value="1"/>
</dbReference>
<protein>
    <submittedName>
        <fullName evidence="2 3">Cupin</fullName>
    </submittedName>
</protein>
<dbReference type="RefSeq" id="WP_076175515.1">
    <property type="nucleotide sequence ID" value="NZ_JACHXJ010000006.1"/>
</dbReference>
<dbReference type="InterPro" id="IPR011051">
    <property type="entry name" value="RmlC_Cupin_sf"/>
</dbReference>
<dbReference type="InterPro" id="IPR025499">
    <property type="entry name" value="KdgF"/>
</dbReference>
<dbReference type="STRING" id="297318.BK138_30320"/>
<comment type="caution">
    <text evidence="3">The sequence shown here is derived from an EMBL/GenBank/DDBJ whole genome shotgun (WGS) entry which is preliminary data.</text>
</comment>